<feature type="region of interest" description="Disordered" evidence="1">
    <location>
        <begin position="53"/>
        <end position="74"/>
    </location>
</feature>
<dbReference type="AlphaFoldDB" id="A0A919Q5G6"/>
<evidence type="ECO:0000256" key="1">
    <source>
        <dbReference type="SAM" id="MobiDB-lite"/>
    </source>
</evidence>
<evidence type="ECO:0000313" key="3">
    <source>
        <dbReference type="Proteomes" id="UP000640052"/>
    </source>
</evidence>
<gene>
    <name evidence="2" type="ORF">Aph01nite_09670</name>
</gene>
<evidence type="ECO:0000313" key="2">
    <source>
        <dbReference type="EMBL" id="GIH22657.1"/>
    </source>
</evidence>
<dbReference type="EMBL" id="BOOA01000005">
    <property type="protein sequence ID" value="GIH22657.1"/>
    <property type="molecule type" value="Genomic_DNA"/>
</dbReference>
<proteinExistence type="predicted"/>
<protein>
    <submittedName>
        <fullName evidence="2">Uncharacterized protein</fullName>
    </submittedName>
</protein>
<reference evidence="2" key="1">
    <citation type="submission" date="2021-01" db="EMBL/GenBank/DDBJ databases">
        <title>Whole genome shotgun sequence of Acrocarpospora phusangensis NBRC 108782.</title>
        <authorList>
            <person name="Komaki H."/>
            <person name="Tamura T."/>
        </authorList>
    </citation>
    <scope>NUCLEOTIDE SEQUENCE</scope>
    <source>
        <strain evidence="2">NBRC 108782</strain>
    </source>
</reference>
<keyword evidence="3" id="KW-1185">Reference proteome</keyword>
<organism evidence="2 3">
    <name type="scientific">Acrocarpospora phusangensis</name>
    <dbReference type="NCBI Taxonomy" id="1070424"/>
    <lineage>
        <taxon>Bacteria</taxon>
        <taxon>Bacillati</taxon>
        <taxon>Actinomycetota</taxon>
        <taxon>Actinomycetes</taxon>
        <taxon>Streptosporangiales</taxon>
        <taxon>Streptosporangiaceae</taxon>
        <taxon>Acrocarpospora</taxon>
    </lineage>
</organism>
<name>A0A919Q5G6_9ACTN</name>
<accession>A0A919Q5G6</accession>
<comment type="caution">
    <text evidence="2">The sequence shown here is derived from an EMBL/GenBank/DDBJ whole genome shotgun (WGS) entry which is preliminary data.</text>
</comment>
<sequence length="74" mass="7685">MVDVTGDQFEEGGPEVIQYPAEAGARSLAHARQYRRAIRSADGQKSIHSVAVVNRSSSSGMGVTPSPGPVGTAM</sequence>
<dbReference type="Proteomes" id="UP000640052">
    <property type="component" value="Unassembled WGS sequence"/>
</dbReference>